<evidence type="ECO:0000313" key="2">
    <source>
        <dbReference type="EMBL" id="CAB4726191.1"/>
    </source>
</evidence>
<dbReference type="EMBL" id="CAEZYI010000077">
    <property type="protein sequence ID" value="CAB4726191.1"/>
    <property type="molecule type" value="Genomic_DNA"/>
</dbReference>
<evidence type="ECO:0000256" key="1">
    <source>
        <dbReference type="SAM" id="MobiDB-lite"/>
    </source>
</evidence>
<organism evidence="2">
    <name type="scientific">freshwater metagenome</name>
    <dbReference type="NCBI Taxonomy" id="449393"/>
    <lineage>
        <taxon>unclassified sequences</taxon>
        <taxon>metagenomes</taxon>
        <taxon>ecological metagenomes</taxon>
    </lineage>
</organism>
<name>A0A6J6RUU6_9ZZZZ</name>
<feature type="region of interest" description="Disordered" evidence="1">
    <location>
        <begin position="1"/>
        <end position="22"/>
    </location>
</feature>
<sequence length="71" mass="7406">MRALDASSDIKPSAVVDLPEPDSPTMAVTLPGSRAKFISMTAGYHTPSTQKSTLNPVISKIGLLICVPPLA</sequence>
<dbReference type="AlphaFoldDB" id="A0A6J6RUU6"/>
<reference evidence="2" key="1">
    <citation type="submission" date="2020-05" db="EMBL/GenBank/DDBJ databases">
        <authorList>
            <person name="Chiriac C."/>
            <person name="Salcher M."/>
            <person name="Ghai R."/>
            <person name="Kavagutti S V."/>
        </authorList>
    </citation>
    <scope>NUCLEOTIDE SEQUENCE</scope>
</reference>
<gene>
    <name evidence="2" type="ORF">UFOPK2662_01076</name>
</gene>
<protein>
    <submittedName>
        <fullName evidence="2">Unannotated protein</fullName>
    </submittedName>
</protein>
<proteinExistence type="predicted"/>
<accession>A0A6J6RUU6</accession>